<dbReference type="SUPFAM" id="SSF50630">
    <property type="entry name" value="Acid proteases"/>
    <property type="match status" value="1"/>
</dbReference>
<sequence length="374" mass="43269">MNSLYTVNVCLGTPQQCMVLSLDTGDYWLWVLAKNCNPCHTAESKFNKDKSSSFYSDYQKVYVDFIDGFIFGYESYDYCKIGKAKTQKVKFCLATQDYELDSFLADGGLGLSTGPGPNYYNYIESLYMSGFIENNIFSLYLNDNGFSDNQPELSSVLMIGEYNLTYARITEGARVLIDKPWEFSIDAVGYNNSIIKIQRNCILDSSESFIYGPMDDVVELQKIFIKNYECGFENHGFLTCKCYDLSFFKNIIVIVQGYILEITPQSYMYEDEGNCYLLVVYKKNDVNPEWVLGMPFFREFYMIFNYSEPSVMFYPSVRSREIPDRSESIRRWVIITIFTLGVVVVSVSLFIVYALYCKNPHRWLNTSVRNRAPN</sequence>
<feature type="active site" evidence="5">
    <location>
        <position position="204"/>
    </location>
</feature>
<evidence type="ECO:0000256" key="2">
    <source>
        <dbReference type="ARBA" id="ARBA00022670"/>
    </source>
</evidence>
<keyword evidence="4" id="KW-0378">Hydrolase</keyword>
<dbReference type="CDD" id="cd05471">
    <property type="entry name" value="pepsin_like"/>
    <property type="match status" value="1"/>
</dbReference>
<dbReference type="Pfam" id="PF00026">
    <property type="entry name" value="Asp"/>
    <property type="match status" value="1"/>
</dbReference>
<dbReference type="Proteomes" id="UP000187209">
    <property type="component" value="Unassembled WGS sequence"/>
</dbReference>
<keyword evidence="7" id="KW-1133">Transmembrane helix</keyword>
<evidence type="ECO:0000259" key="8">
    <source>
        <dbReference type="PROSITE" id="PS51767"/>
    </source>
</evidence>
<protein>
    <recommendedName>
        <fullName evidence="8">Peptidase A1 domain-containing protein</fullName>
    </recommendedName>
</protein>
<dbReference type="InterPro" id="IPR021109">
    <property type="entry name" value="Peptidase_aspartic_dom_sf"/>
</dbReference>
<dbReference type="GO" id="GO:0006508">
    <property type="term" value="P:proteolysis"/>
    <property type="evidence" value="ECO:0007669"/>
    <property type="project" value="UniProtKB-KW"/>
</dbReference>
<keyword evidence="6" id="KW-1015">Disulfide bond</keyword>
<feature type="disulfide bond" evidence="6">
    <location>
        <begin position="242"/>
        <end position="275"/>
    </location>
</feature>
<evidence type="ECO:0000313" key="9">
    <source>
        <dbReference type="EMBL" id="OMJ84169.1"/>
    </source>
</evidence>
<dbReference type="PRINTS" id="PR00792">
    <property type="entry name" value="PEPSIN"/>
</dbReference>
<evidence type="ECO:0000256" key="6">
    <source>
        <dbReference type="PIRSR" id="PIRSR601461-2"/>
    </source>
</evidence>
<proteinExistence type="inferred from homology"/>
<accession>A0A1R2C5B5</accession>
<dbReference type="EMBL" id="MPUH01000278">
    <property type="protein sequence ID" value="OMJ84169.1"/>
    <property type="molecule type" value="Genomic_DNA"/>
</dbReference>
<evidence type="ECO:0000256" key="5">
    <source>
        <dbReference type="PIRSR" id="PIRSR601461-1"/>
    </source>
</evidence>
<dbReference type="InterPro" id="IPR001461">
    <property type="entry name" value="Aspartic_peptidase_A1"/>
</dbReference>
<comment type="caution">
    <text evidence="9">The sequence shown here is derived from an EMBL/GenBank/DDBJ whole genome shotgun (WGS) entry which is preliminary data.</text>
</comment>
<keyword evidence="7" id="KW-0472">Membrane</keyword>
<name>A0A1R2C5B5_9CILI</name>
<feature type="active site" evidence="5">
    <location>
        <position position="23"/>
    </location>
</feature>
<gene>
    <name evidence="9" type="ORF">SteCoe_14795</name>
</gene>
<dbReference type="PANTHER" id="PTHR47966">
    <property type="entry name" value="BETA-SITE APP-CLEAVING ENZYME, ISOFORM A-RELATED"/>
    <property type="match status" value="1"/>
</dbReference>
<evidence type="ECO:0000313" key="10">
    <source>
        <dbReference type="Proteomes" id="UP000187209"/>
    </source>
</evidence>
<keyword evidence="3" id="KW-0064">Aspartyl protease</keyword>
<dbReference type="Gene3D" id="2.40.70.10">
    <property type="entry name" value="Acid Proteases"/>
    <property type="match status" value="2"/>
</dbReference>
<evidence type="ECO:0000256" key="4">
    <source>
        <dbReference type="ARBA" id="ARBA00022801"/>
    </source>
</evidence>
<evidence type="ECO:0000256" key="3">
    <source>
        <dbReference type="ARBA" id="ARBA00022750"/>
    </source>
</evidence>
<dbReference type="InterPro" id="IPR033121">
    <property type="entry name" value="PEPTIDASE_A1"/>
</dbReference>
<keyword evidence="2" id="KW-0645">Protease</keyword>
<feature type="domain" description="Peptidase A1" evidence="8">
    <location>
        <begin position="5"/>
        <end position="314"/>
    </location>
</feature>
<dbReference type="AlphaFoldDB" id="A0A1R2C5B5"/>
<keyword evidence="10" id="KW-1185">Reference proteome</keyword>
<dbReference type="GO" id="GO:0004190">
    <property type="term" value="F:aspartic-type endopeptidase activity"/>
    <property type="evidence" value="ECO:0007669"/>
    <property type="project" value="UniProtKB-KW"/>
</dbReference>
<feature type="transmembrane region" description="Helical" evidence="7">
    <location>
        <begin position="332"/>
        <end position="356"/>
    </location>
</feature>
<reference evidence="9 10" key="1">
    <citation type="submission" date="2016-11" db="EMBL/GenBank/DDBJ databases">
        <title>The macronuclear genome of Stentor coeruleus: a giant cell with tiny introns.</title>
        <authorList>
            <person name="Slabodnick M."/>
            <person name="Ruby J.G."/>
            <person name="Reiff S.B."/>
            <person name="Swart E.C."/>
            <person name="Gosai S."/>
            <person name="Prabakaran S."/>
            <person name="Witkowska E."/>
            <person name="Larue G.E."/>
            <person name="Fisher S."/>
            <person name="Freeman R.M."/>
            <person name="Gunawardena J."/>
            <person name="Chu W."/>
            <person name="Stover N.A."/>
            <person name="Gregory B.D."/>
            <person name="Nowacki M."/>
            <person name="Derisi J."/>
            <person name="Roy S.W."/>
            <person name="Marshall W.F."/>
            <person name="Sood P."/>
        </authorList>
    </citation>
    <scope>NUCLEOTIDE SEQUENCE [LARGE SCALE GENOMIC DNA]</scope>
    <source>
        <strain evidence="9">WM001</strain>
    </source>
</reference>
<dbReference type="OrthoDB" id="422879at2759"/>
<dbReference type="PROSITE" id="PS51767">
    <property type="entry name" value="PEPTIDASE_A1"/>
    <property type="match status" value="1"/>
</dbReference>
<evidence type="ECO:0000256" key="1">
    <source>
        <dbReference type="ARBA" id="ARBA00007447"/>
    </source>
</evidence>
<dbReference type="PANTHER" id="PTHR47966:SF51">
    <property type="entry name" value="BETA-SITE APP-CLEAVING ENZYME, ISOFORM A-RELATED"/>
    <property type="match status" value="1"/>
</dbReference>
<evidence type="ECO:0000256" key="7">
    <source>
        <dbReference type="SAM" id="Phobius"/>
    </source>
</evidence>
<dbReference type="InterPro" id="IPR034164">
    <property type="entry name" value="Pepsin-like_dom"/>
</dbReference>
<organism evidence="9 10">
    <name type="scientific">Stentor coeruleus</name>
    <dbReference type="NCBI Taxonomy" id="5963"/>
    <lineage>
        <taxon>Eukaryota</taxon>
        <taxon>Sar</taxon>
        <taxon>Alveolata</taxon>
        <taxon>Ciliophora</taxon>
        <taxon>Postciliodesmatophora</taxon>
        <taxon>Heterotrichea</taxon>
        <taxon>Heterotrichida</taxon>
        <taxon>Stentoridae</taxon>
        <taxon>Stentor</taxon>
    </lineage>
</organism>
<comment type="similarity">
    <text evidence="1">Belongs to the peptidase A1 family.</text>
</comment>
<keyword evidence="7" id="KW-0812">Transmembrane</keyword>